<keyword evidence="10" id="KW-1185">Reference proteome</keyword>
<evidence type="ECO:0000256" key="6">
    <source>
        <dbReference type="SAM" id="Phobius"/>
    </source>
</evidence>
<dbReference type="PANTHER" id="PTHR30028">
    <property type="entry name" value="UPF0014 INNER MEMBRANE PROTEIN YBBM-RELATED"/>
    <property type="match status" value="1"/>
</dbReference>
<evidence type="ECO:0000256" key="3">
    <source>
        <dbReference type="ARBA" id="ARBA00022692"/>
    </source>
</evidence>
<evidence type="ECO:0000256" key="2">
    <source>
        <dbReference type="ARBA" id="ARBA00005268"/>
    </source>
</evidence>
<reference evidence="8 9" key="1">
    <citation type="submission" date="2018-01" db="EMBL/GenBank/DDBJ databases">
        <title>The whole genome sequencing and assembly of Paenibacillus chitinolyticus KCCM 41400 strain.</title>
        <authorList>
            <person name="Kim J.-Y."/>
            <person name="Park M.-K."/>
            <person name="Lee Y.-J."/>
            <person name="Yi H."/>
            <person name="Bahn Y.-S."/>
            <person name="Kim J.F."/>
            <person name="Lee D.-W."/>
        </authorList>
    </citation>
    <scope>NUCLEOTIDE SEQUENCE [LARGE SCALE GENOMIC DNA]</scope>
    <source>
        <strain evidence="8 9">KCCM 41400</strain>
    </source>
</reference>
<keyword evidence="4 6" id="KW-1133">Transmembrane helix</keyword>
<reference evidence="7 10" key="2">
    <citation type="submission" date="2022-05" db="EMBL/GenBank/DDBJ databases">
        <title>Genome Sequencing of Bee-Associated Microbes.</title>
        <authorList>
            <person name="Dunlap C."/>
        </authorList>
    </citation>
    <scope>NUCLEOTIDE SEQUENCE [LARGE SCALE GENOMIC DNA]</scope>
    <source>
        <strain evidence="7 10">NRRL B-23120</strain>
    </source>
</reference>
<dbReference type="OrthoDB" id="9791807at2"/>
<feature type="transmembrane region" description="Helical" evidence="6">
    <location>
        <begin position="117"/>
        <end position="138"/>
    </location>
</feature>
<dbReference type="Proteomes" id="UP001527202">
    <property type="component" value="Unassembled WGS sequence"/>
</dbReference>
<feature type="transmembrane region" description="Helical" evidence="6">
    <location>
        <begin position="214"/>
        <end position="240"/>
    </location>
</feature>
<dbReference type="InterPro" id="IPR005226">
    <property type="entry name" value="UPF0014_fam"/>
</dbReference>
<accession>A0A410WSB9</accession>
<name>A0A410WSB9_9BACL</name>
<evidence type="ECO:0000313" key="8">
    <source>
        <dbReference type="EMBL" id="QAV17263.1"/>
    </source>
</evidence>
<feature type="transmembrane region" description="Helical" evidence="6">
    <location>
        <begin position="6"/>
        <end position="22"/>
    </location>
</feature>
<feature type="transmembrane region" description="Helical" evidence="6">
    <location>
        <begin position="34"/>
        <end position="53"/>
    </location>
</feature>
<evidence type="ECO:0000313" key="10">
    <source>
        <dbReference type="Proteomes" id="UP001527202"/>
    </source>
</evidence>
<keyword evidence="5 6" id="KW-0472">Membrane</keyword>
<dbReference type="EMBL" id="JAMDMJ010000008">
    <property type="protein sequence ID" value="MCY9595492.1"/>
    <property type="molecule type" value="Genomic_DNA"/>
</dbReference>
<evidence type="ECO:0000256" key="1">
    <source>
        <dbReference type="ARBA" id="ARBA00004141"/>
    </source>
</evidence>
<dbReference type="Pfam" id="PF03649">
    <property type="entry name" value="UPF0014"/>
    <property type="match status" value="1"/>
</dbReference>
<evidence type="ECO:0000256" key="5">
    <source>
        <dbReference type="ARBA" id="ARBA00023136"/>
    </source>
</evidence>
<dbReference type="AlphaFoldDB" id="A0A410WSB9"/>
<comment type="similarity">
    <text evidence="2">Belongs to the UPF0014 family.</text>
</comment>
<dbReference type="RefSeq" id="WP_042229708.1">
    <property type="nucleotide sequence ID" value="NZ_CP026520.1"/>
</dbReference>
<dbReference type="GO" id="GO:0005886">
    <property type="term" value="C:plasma membrane"/>
    <property type="evidence" value="ECO:0007669"/>
    <property type="project" value="TreeGrafter"/>
</dbReference>
<keyword evidence="3 6" id="KW-0812">Transmembrane</keyword>
<evidence type="ECO:0000256" key="4">
    <source>
        <dbReference type="ARBA" id="ARBA00022989"/>
    </source>
</evidence>
<organism evidence="8 9">
    <name type="scientific">Paenibacillus chitinolyticus</name>
    <dbReference type="NCBI Taxonomy" id="79263"/>
    <lineage>
        <taxon>Bacteria</taxon>
        <taxon>Bacillati</taxon>
        <taxon>Bacillota</taxon>
        <taxon>Bacilli</taxon>
        <taxon>Bacillales</taxon>
        <taxon>Paenibacillaceae</taxon>
        <taxon>Paenibacillus</taxon>
    </lineage>
</organism>
<dbReference type="Proteomes" id="UP000288943">
    <property type="component" value="Chromosome"/>
</dbReference>
<evidence type="ECO:0000313" key="7">
    <source>
        <dbReference type="EMBL" id="MCY9595492.1"/>
    </source>
</evidence>
<comment type="subcellular location">
    <subcellularLocation>
        <location evidence="1">Membrane</location>
        <topology evidence="1">Multi-pass membrane protein</topology>
    </subcellularLocation>
</comment>
<gene>
    <name evidence="7" type="primary">fetB</name>
    <name evidence="7" type="ORF">M5X16_06900</name>
    <name evidence="8" type="ORF">PC41400_06130</name>
</gene>
<evidence type="ECO:0000313" key="9">
    <source>
        <dbReference type="Proteomes" id="UP000288943"/>
    </source>
</evidence>
<feature type="transmembrane region" description="Helical" evidence="6">
    <location>
        <begin position="89"/>
        <end position="111"/>
    </location>
</feature>
<dbReference type="GeneID" id="95374394"/>
<protein>
    <submittedName>
        <fullName evidence="8">Iron export ABC transporter permease subunit FetB</fullName>
    </submittedName>
</protein>
<dbReference type="KEGG" id="pchi:PC41400_06130"/>
<sequence length="254" mass="27044">MSNLALASTLVFVAVTILLSMRQKLGLEKEIIVGTIRSAVQLLFVGYVLHMVFDAKHPLFMVLIVAAMIAVATWNVGKRAKEIPGIKTRIALALACTEAVTMALLLGFGIIEAIPQFIIPISGITIGSSMIVAGLFLNAMKREMEAARGEIEALLALGATAKQAIHASIKRSVRSGMIPTLDGMKTTGLVQLPGMMTGMIAAGADPVEAVRYQILIMFVLSSAAALTAMLLGLLSAPLWFTEDGRLRVQDAKKL</sequence>
<dbReference type="PANTHER" id="PTHR30028:SF0">
    <property type="entry name" value="PROTEIN ALUMINUM SENSITIVE 3"/>
    <property type="match status" value="1"/>
</dbReference>
<proteinExistence type="inferred from homology"/>
<feature type="transmembrane region" description="Helical" evidence="6">
    <location>
        <begin position="59"/>
        <end position="77"/>
    </location>
</feature>
<dbReference type="EMBL" id="CP026520">
    <property type="protein sequence ID" value="QAV17263.1"/>
    <property type="molecule type" value="Genomic_DNA"/>
</dbReference>